<dbReference type="EMBL" id="JARVKF010000363">
    <property type="protein sequence ID" value="KAK9418572.1"/>
    <property type="molecule type" value="Genomic_DNA"/>
</dbReference>
<gene>
    <name evidence="3" type="ORF">SUNI508_07829</name>
</gene>
<comment type="similarity">
    <text evidence="1">Belongs to the peptidase C14B family.</text>
</comment>
<dbReference type="Pfam" id="PF00656">
    <property type="entry name" value="Peptidase_C14"/>
    <property type="match status" value="1"/>
</dbReference>
<evidence type="ECO:0000256" key="1">
    <source>
        <dbReference type="ARBA" id="ARBA00009005"/>
    </source>
</evidence>
<reference evidence="3 4" key="1">
    <citation type="journal article" date="2024" name="J. Plant Pathol.">
        <title>Sequence and assembly of the genome of Seiridium unicorne, isolate CBS 538.82, causal agent of cypress canker disease.</title>
        <authorList>
            <person name="Scali E."/>
            <person name="Rocca G.D."/>
            <person name="Danti R."/>
            <person name="Garbelotto M."/>
            <person name="Barberini S."/>
            <person name="Baroncelli R."/>
            <person name="Emiliani G."/>
        </authorList>
    </citation>
    <scope>NUCLEOTIDE SEQUENCE [LARGE SCALE GENOMIC DNA]</scope>
    <source>
        <strain evidence="3 4">BM-138-508</strain>
    </source>
</reference>
<keyword evidence="4" id="KW-1185">Reference proteome</keyword>
<protein>
    <submittedName>
        <fullName evidence="3">Peptidase C14 caspase domain-containing protein</fullName>
    </submittedName>
</protein>
<sequence length="692" mass="77391">MAAERGHHDTHFALLVGVDFYPKDSNDWHCLRGSVQDVREINEYLTRSPTQVQVQMLTATCNDPDPSRPVENGENLANHKNVVEKLEDIASRAPAGSLIYIHFSAHGTAIEPSSKFSDGSTGDLALVLLEGDNGLNVRYLRGVELAFQLRNMVDNGLRVTLVLDCCTSGSVLRDRSDPSVRYLPYNPRVDIAYPPIPGKNLGLQDIAVQPINRSGSMRPNWLVNPDGYTILTACGPTEEAKEIEVASQYHGALSYFLLRCFERYGQVNGRSHDIYSYVRARFLDPRFREHVSKQTPMLYGNQSLLFFENVACELGAIEVPIVQTRGKVQLEAGQVHCVCEGDKFVLLPQVVQQTSTGDGNELFFEVTSAGDLVSVLKMSDPQTTIHSGATVTACTRLSLRRFPIRVELRLPCLSVWTTALISRPSLDVSFAERNTLDSRTLYSFNVAIVAKNYYEIRDDSNQLVSGLPLSPYDLEENADYVLDIVEHLAQFKWLMGLTNRRLMDPDHPFPAMFSVSLTNPSGRVFQPGCMHSGHFHPWCSHSECVVDMKHGEKLIIDVENKSSPDDLGLYLHLYGMGSSWNIENLLKADFAVIPPRSSNQHVRDYKYGTTGKWRKKITMTVPDRQGEKRMCQCDDVFKILLTPQPTSFSLWELPELGKASKGHGVGEGRGDAPPTLSEDWALLSFHVRTSRV</sequence>
<accession>A0ABR2UVM9</accession>
<dbReference type="PANTHER" id="PTHR48104:SF30">
    <property type="entry name" value="METACASPASE-1"/>
    <property type="match status" value="1"/>
</dbReference>
<dbReference type="Proteomes" id="UP001408356">
    <property type="component" value="Unassembled WGS sequence"/>
</dbReference>
<dbReference type="PANTHER" id="PTHR48104">
    <property type="entry name" value="METACASPASE-4"/>
    <property type="match status" value="1"/>
</dbReference>
<dbReference type="InterPro" id="IPR011600">
    <property type="entry name" value="Pept_C14_caspase"/>
</dbReference>
<organism evidence="3 4">
    <name type="scientific">Seiridium unicorne</name>
    <dbReference type="NCBI Taxonomy" id="138068"/>
    <lineage>
        <taxon>Eukaryota</taxon>
        <taxon>Fungi</taxon>
        <taxon>Dikarya</taxon>
        <taxon>Ascomycota</taxon>
        <taxon>Pezizomycotina</taxon>
        <taxon>Sordariomycetes</taxon>
        <taxon>Xylariomycetidae</taxon>
        <taxon>Amphisphaeriales</taxon>
        <taxon>Sporocadaceae</taxon>
        <taxon>Seiridium</taxon>
    </lineage>
</organism>
<name>A0ABR2UVM9_9PEZI</name>
<comment type="caution">
    <text evidence="3">The sequence shown here is derived from an EMBL/GenBank/DDBJ whole genome shotgun (WGS) entry which is preliminary data.</text>
</comment>
<proteinExistence type="inferred from homology"/>
<evidence type="ECO:0000313" key="4">
    <source>
        <dbReference type="Proteomes" id="UP001408356"/>
    </source>
</evidence>
<evidence type="ECO:0000259" key="2">
    <source>
        <dbReference type="Pfam" id="PF00656"/>
    </source>
</evidence>
<dbReference type="InterPro" id="IPR050452">
    <property type="entry name" value="Metacaspase"/>
</dbReference>
<feature type="domain" description="Peptidase C14 caspase" evidence="2">
    <location>
        <begin position="11"/>
        <end position="300"/>
    </location>
</feature>
<evidence type="ECO:0000313" key="3">
    <source>
        <dbReference type="EMBL" id="KAK9418572.1"/>
    </source>
</evidence>
<dbReference type="Gene3D" id="3.40.50.1460">
    <property type="match status" value="1"/>
</dbReference>